<dbReference type="FunFam" id="2.60.40.720:FF:000003">
    <property type="entry name" value="Cellular tumor antigen p53"/>
    <property type="match status" value="1"/>
</dbReference>
<dbReference type="GO" id="GO:0051262">
    <property type="term" value="P:protein tetramerization"/>
    <property type="evidence" value="ECO:0007669"/>
    <property type="project" value="InterPro"/>
</dbReference>
<keyword evidence="13" id="KW-0090">Biological rhythms</keyword>
<keyword evidence="16 22" id="KW-0804">Transcription</keyword>
<feature type="compositionally biased region" description="Low complexity" evidence="23">
    <location>
        <begin position="161"/>
        <end position="172"/>
    </location>
</feature>
<evidence type="ECO:0000259" key="26">
    <source>
        <dbReference type="Pfam" id="PF08563"/>
    </source>
</evidence>
<feature type="compositionally biased region" description="Low complexity" evidence="23">
    <location>
        <begin position="134"/>
        <end position="143"/>
    </location>
</feature>
<feature type="domain" description="p53 DNA-binding" evidence="24">
    <location>
        <begin position="173"/>
        <end position="361"/>
    </location>
</feature>
<evidence type="ECO:0000256" key="16">
    <source>
        <dbReference type="ARBA" id="ARBA00023163"/>
    </source>
</evidence>
<dbReference type="InterPro" id="IPR012346">
    <property type="entry name" value="p53/RUNT-type_TF_DNA-bd_sf"/>
</dbReference>
<dbReference type="GO" id="GO:0005634">
    <property type="term" value="C:nucleus"/>
    <property type="evidence" value="ECO:0000318"/>
    <property type="project" value="GO_Central"/>
</dbReference>
<proteinExistence type="inferred from homology"/>
<dbReference type="InterPro" id="IPR010991">
    <property type="entry name" value="p53_tetrameristn"/>
</dbReference>
<evidence type="ECO:0000256" key="15">
    <source>
        <dbReference type="ARBA" id="ARBA00023159"/>
    </source>
</evidence>
<evidence type="ECO:0000259" key="24">
    <source>
        <dbReference type="Pfam" id="PF00870"/>
    </source>
</evidence>
<dbReference type="GO" id="GO:0042771">
    <property type="term" value="P:intrinsic apoptotic signaling pathway in response to DNA damage by p53 class mediator"/>
    <property type="evidence" value="ECO:0000318"/>
    <property type="project" value="GO_Central"/>
</dbReference>
<dbReference type="GO" id="GO:0000981">
    <property type="term" value="F:DNA-binding transcription factor activity, RNA polymerase II-specific"/>
    <property type="evidence" value="ECO:0000318"/>
    <property type="project" value="GO_Central"/>
</dbReference>
<reference evidence="27" key="3">
    <citation type="submission" date="2025-09" db="UniProtKB">
        <authorList>
            <consortium name="Ensembl"/>
        </authorList>
    </citation>
    <scope>IDENTIFICATION</scope>
    <source>
        <strain evidence="27">Glennie</strain>
    </source>
</reference>
<dbReference type="GO" id="GO:0048511">
    <property type="term" value="P:rhythmic process"/>
    <property type="evidence" value="ECO:0007669"/>
    <property type="project" value="UniProtKB-KW"/>
</dbReference>
<comment type="cofactor">
    <cofactor evidence="19 22">
        <name>Zn(2+)</name>
        <dbReference type="ChEBI" id="CHEBI:29105"/>
    </cofactor>
    <text evidence="19 22">Binds 1 zinc ion per subunit.</text>
</comment>
<dbReference type="GO" id="GO:0000978">
    <property type="term" value="F:RNA polymerase II cis-regulatory region sequence-specific DNA binding"/>
    <property type="evidence" value="ECO:0000318"/>
    <property type="project" value="GO_Central"/>
</dbReference>
<reference evidence="27 28" key="1">
    <citation type="journal article" date="2008" name="Nature">
        <title>Genome analysis of the platypus reveals unique signatures of evolution.</title>
        <authorList>
            <person name="Warren W.C."/>
            <person name="Hillier L.W."/>
            <person name="Marshall Graves J.A."/>
            <person name="Birney E."/>
            <person name="Ponting C.P."/>
            <person name="Grutzner F."/>
            <person name="Belov K."/>
            <person name="Miller W."/>
            <person name="Clarke L."/>
            <person name="Chinwalla A.T."/>
            <person name="Yang S.P."/>
            <person name="Heger A."/>
            <person name="Locke D.P."/>
            <person name="Miethke P."/>
            <person name="Waters P.D."/>
            <person name="Veyrunes F."/>
            <person name="Fulton L."/>
            <person name="Fulton B."/>
            <person name="Graves T."/>
            <person name="Wallis J."/>
            <person name="Puente X.S."/>
            <person name="Lopez-Otin C."/>
            <person name="Ordonez G.R."/>
            <person name="Eichler E.E."/>
            <person name="Chen L."/>
            <person name="Cheng Z."/>
            <person name="Deakin J.E."/>
            <person name="Alsop A."/>
            <person name="Thompson K."/>
            <person name="Kirby P."/>
            <person name="Papenfuss A.T."/>
            <person name="Wakefield M.J."/>
            <person name="Olender T."/>
            <person name="Lancet D."/>
            <person name="Huttley G.A."/>
            <person name="Smit A.F."/>
            <person name="Pask A."/>
            <person name="Temple-Smith P."/>
            <person name="Batzer M.A."/>
            <person name="Walker J.A."/>
            <person name="Konkel M.K."/>
            <person name="Harris R.S."/>
            <person name="Whittington C.M."/>
            <person name="Wong E.S."/>
            <person name="Gemmell N.J."/>
            <person name="Buschiazzo E."/>
            <person name="Vargas Jentzsch I.M."/>
            <person name="Merkel A."/>
            <person name="Schmitz J."/>
            <person name="Zemann A."/>
            <person name="Churakov G."/>
            <person name="Kriegs J.O."/>
            <person name="Brosius J."/>
            <person name="Murchison E.P."/>
            <person name="Sachidanandam R."/>
            <person name="Smith C."/>
            <person name="Hannon G.J."/>
            <person name="Tsend-Ayush E."/>
            <person name="McMillan D."/>
            <person name="Attenborough R."/>
            <person name="Rens W."/>
            <person name="Ferguson-Smith M."/>
            <person name="Lefevre C.M."/>
            <person name="Sharp J.A."/>
            <person name="Nicholas K.R."/>
            <person name="Ray D.A."/>
            <person name="Kube M."/>
            <person name="Reinhardt R."/>
            <person name="Pringle T.H."/>
            <person name="Taylor J."/>
            <person name="Jones R.C."/>
            <person name="Nixon B."/>
            <person name="Dacheux J.L."/>
            <person name="Niwa H."/>
            <person name="Sekita Y."/>
            <person name="Huang X."/>
            <person name="Stark A."/>
            <person name="Kheradpour P."/>
            <person name="Kellis M."/>
            <person name="Flicek P."/>
            <person name="Chen Y."/>
            <person name="Webber C."/>
            <person name="Hardison R."/>
            <person name="Nelson J."/>
            <person name="Hallsworth-Pepin K."/>
            <person name="Delehaunty K."/>
            <person name="Markovic C."/>
            <person name="Minx P."/>
            <person name="Feng Y."/>
            <person name="Kremitzki C."/>
            <person name="Mitreva M."/>
            <person name="Glasscock J."/>
            <person name="Wylie T."/>
            <person name="Wohldmann P."/>
            <person name="Thiru P."/>
            <person name="Nhan M.N."/>
            <person name="Pohl C.S."/>
            <person name="Smith S.M."/>
            <person name="Hou S."/>
            <person name="Nefedov M."/>
            <person name="de Jong P.J."/>
            <person name="Renfree M.B."/>
            <person name="Mardis E.R."/>
            <person name="Wilson R.K."/>
        </authorList>
    </citation>
    <scope>NUCLEOTIDE SEQUENCE [LARGE SCALE GENOMIC DNA]</scope>
    <source>
        <strain evidence="27 28">Glennie</strain>
    </source>
</reference>
<feature type="compositionally biased region" description="Basic and acidic residues" evidence="23">
    <location>
        <begin position="353"/>
        <end position="367"/>
    </location>
</feature>
<dbReference type="Ensembl" id="ENSOANT00000053152.1">
    <property type="protein sequence ID" value="ENSOANP00000037616.1"/>
    <property type="gene ID" value="ENSOANG00000050103.1"/>
</dbReference>
<keyword evidence="14 22" id="KW-0238">DNA-binding</keyword>
<feature type="region of interest" description="Disordered" evidence="23">
    <location>
        <begin position="1"/>
        <end position="72"/>
    </location>
</feature>
<dbReference type="GO" id="GO:0005759">
    <property type="term" value="C:mitochondrial matrix"/>
    <property type="evidence" value="ECO:0007669"/>
    <property type="project" value="UniProtKB-SubCell"/>
</dbReference>
<keyword evidence="11 19" id="KW-0862">Zinc</keyword>
<evidence type="ECO:0000313" key="27">
    <source>
        <dbReference type="Ensembl" id="ENSOANP00000037616.1"/>
    </source>
</evidence>
<accession>A0A6I8N9A8</accession>
<dbReference type="FunCoup" id="A0A6I8N9A8">
    <property type="interactions" value="2815"/>
</dbReference>
<dbReference type="PROSITE" id="PS00348">
    <property type="entry name" value="P53"/>
    <property type="match status" value="1"/>
</dbReference>
<dbReference type="CDD" id="cd08367">
    <property type="entry name" value="P53"/>
    <property type="match status" value="1"/>
</dbReference>
<dbReference type="Gene3D" id="4.10.170.10">
    <property type="entry name" value="p53-like tetramerisation domain"/>
    <property type="match status" value="1"/>
</dbReference>
<feature type="binding site" evidence="19">
    <location>
        <position position="252"/>
    </location>
    <ligand>
        <name>Zn(2+)</name>
        <dbReference type="ChEBI" id="CHEBI:29105"/>
    </ligand>
</feature>
<dbReference type="InParanoid" id="A0A6I8N9A8"/>
<dbReference type="InterPro" id="IPR013872">
    <property type="entry name" value="p53_transactivation_domain"/>
</dbReference>
<keyword evidence="12 22" id="KW-0805">Transcription regulation</keyword>
<reference evidence="27" key="2">
    <citation type="submission" date="2025-08" db="UniProtKB">
        <authorList>
            <consortium name="Ensembl"/>
        </authorList>
    </citation>
    <scope>IDENTIFICATION</scope>
    <source>
        <strain evidence="27">Glennie</strain>
    </source>
</reference>
<keyword evidence="15 22" id="KW-0010">Activator</keyword>
<dbReference type="PANTHER" id="PTHR11447:SF6">
    <property type="entry name" value="CELLULAR TUMOR ANTIGEN P53"/>
    <property type="match status" value="1"/>
</dbReference>
<keyword evidence="18 22" id="KW-0131">Cell cycle</keyword>
<dbReference type="OMA" id="HKKGEPC"/>
<feature type="site" description="Interaction with DNA" evidence="20">
    <location>
        <position position="193"/>
    </location>
</feature>
<keyword evidence="10 19" id="KW-0479">Metal-binding</keyword>
<dbReference type="GO" id="GO:0000785">
    <property type="term" value="C:chromatin"/>
    <property type="evidence" value="ECO:0000318"/>
    <property type="project" value="GO_Central"/>
</dbReference>
<evidence type="ECO:0000256" key="20">
    <source>
        <dbReference type="PIRSR" id="PIRSR602117-2"/>
    </source>
</evidence>
<keyword evidence="5 22" id="KW-0963">Cytoplasm</keyword>
<evidence type="ECO:0000256" key="11">
    <source>
        <dbReference type="ARBA" id="ARBA00022833"/>
    </source>
</evidence>
<dbReference type="GO" id="GO:0046872">
    <property type="term" value="F:metal ion binding"/>
    <property type="evidence" value="ECO:0007669"/>
    <property type="project" value="UniProtKB-KW"/>
</dbReference>
<dbReference type="Pfam" id="PF00870">
    <property type="entry name" value="P53"/>
    <property type="match status" value="1"/>
</dbReference>
<evidence type="ECO:0000256" key="6">
    <source>
        <dbReference type="ARBA" id="ARBA00022491"/>
    </source>
</evidence>
<dbReference type="Gene3D" id="2.60.40.720">
    <property type="match status" value="1"/>
</dbReference>
<feature type="domain" description="p53 transactivation" evidence="26">
    <location>
        <begin position="75"/>
        <end position="90"/>
    </location>
</feature>
<evidence type="ECO:0000256" key="14">
    <source>
        <dbReference type="ARBA" id="ARBA00023125"/>
    </source>
</evidence>
<evidence type="ECO:0000256" key="3">
    <source>
        <dbReference type="ARBA" id="ARBA00006167"/>
    </source>
</evidence>
<keyword evidence="7" id="KW-0597">Phosphoprotein</keyword>
<evidence type="ECO:0000256" key="17">
    <source>
        <dbReference type="ARBA" id="ARBA00023242"/>
    </source>
</evidence>
<protein>
    <recommendedName>
        <fullName evidence="4 22">Cellular tumor antigen p53</fullName>
    </recommendedName>
</protein>
<evidence type="ECO:0000256" key="7">
    <source>
        <dbReference type="ARBA" id="ARBA00022553"/>
    </source>
</evidence>
<keyword evidence="8" id="KW-1210">Necrosis</keyword>
<evidence type="ECO:0000256" key="19">
    <source>
        <dbReference type="PIRSR" id="PIRSR602117-1"/>
    </source>
</evidence>
<dbReference type="GO" id="GO:1990841">
    <property type="term" value="F:promoter-specific chromatin binding"/>
    <property type="evidence" value="ECO:0000318"/>
    <property type="project" value="GO_Central"/>
</dbReference>
<feature type="domain" description="p53 tetramerisation" evidence="25">
    <location>
        <begin position="393"/>
        <end position="428"/>
    </location>
</feature>
<dbReference type="Proteomes" id="UP000002279">
    <property type="component" value="Chromosome X5"/>
</dbReference>
<dbReference type="SUPFAM" id="SSF49417">
    <property type="entry name" value="p53-like transcription factors"/>
    <property type="match status" value="1"/>
</dbReference>
<dbReference type="GO" id="GO:0016605">
    <property type="term" value="C:PML body"/>
    <property type="evidence" value="ECO:0007669"/>
    <property type="project" value="UniProtKB-SubCell"/>
</dbReference>
<sequence length="468" mass="50706">MWLIGAKLGTVERSCSRRQRRKGPGSPALGGPQRPDPPQAPASRSPLAPDAWESDCSGPGARLPAAMDPKMESLTELEPPLSQETFLDLWQILTGQNQGGLDVNLLDFIPPEEGAALGEPASASPAPAPPAPVPSASASPGPAHLDPDPPASASPGPASPAPTVAVTSSVPSTEEYPGEYGFQLGFLQSGTAKSVTCTYSPLLNKLFCQLARTCPVQLWVDSPPPPGARVRAMAVYKKTDHRAEVVKRCPHHERSSDGDGAAPAQHLIRVEGNPQATYLNDEKTTRQSVVVPYEPPQVGCEYTTVFYNYMCNSSCMGGMNRRPILTIITLETASGQLLGRQSFEVRVCACPGRDRKSDEENHQKKGESSNPQPPSKEPKRACPSPPKSPVETKKRLLDEEVFTLKIRGRERYEMFRTMNEAFEFKDAKGGQEPEGTRTCRQSLKSKREAPGPRKGKRLLVKEETPESN</sequence>
<feature type="compositionally biased region" description="Basic and acidic residues" evidence="23">
    <location>
        <begin position="423"/>
        <end position="437"/>
    </location>
</feature>
<name>A0A6I8N9A8_ORNAN</name>
<dbReference type="GO" id="GO:0045944">
    <property type="term" value="P:positive regulation of transcription by RNA polymerase II"/>
    <property type="evidence" value="ECO:0000318"/>
    <property type="project" value="GO_Central"/>
</dbReference>
<dbReference type="InterPro" id="IPR002117">
    <property type="entry name" value="p53_tumour_suppressor"/>
</dbReference>
<comment type="similarity">
    <text evidence="3 22">Belongs to the p53 family.</text>
</comment>
<organism evidence="27 28">
    <name type="scientific">Ornithorhynchus anatinus</name>
    <name type="common">Duckbill platypus</name>
    <dbReference type="NCBI Taxonomy" id="9258"/>
    <lineage>
        <taxon>Eukaryota</taxon>
        <taxon>Metazoa</taxon>
        <taxon>Chordata</taxon>
        <taxon>Craniata</taxon>
        <taxon>Vertebrata</taxon>
        <taxon>Euteleostomi</taxon>
        <taxon>Mammalia</taxon>
        <taxon>Monotremata</taxon>
        <taxon>Ornithorhynchidae</taxon>
        <taxon>Ornithorhynchus</taxon>
    </lineage>
</organism>
<evidence type="ECO:0000256" key="12">
    <source>
        <dbReference type="ARBA" id="ARBA00023015"/>
    </source>
</evidence>
<dbReference type="InterPro" id="IPR008967">
    <property type="entry name" value="p53-like_TF_DNA-bd_sf"/>
</dbReference>
<evidence type="ECO:0000256" key="4">
    <source>
        <dbReference type="ARBA" id="ARBA00017135"/>
    </source>
</evidence>
<evidence type="ECO:0000256" key="13">
    <source>
        <dbReference type="ARBA" id="ARBA00023108"/>
    </source>
</evidence>
<keyword evidence="9 22" id="KW-0053">Apoptosis</keyword>
<evidence type="ECO:0000259" key="25">
    <source>
        <dbReference type="Pfam" id="PF07710"/>
    </source>
</evidence>
<evidence type="ECO:0000256" key="9">
    <source>
        <dbReference type="ARBA" id="ARBA00022703"/>
    </source>
</evidence>
<feature type="region of interest" description="Disordered" evidence="23">
    <location>
        <begin position="353"/>
        <end position="395"/>
    </location>
</feature>
<dbReference type="InterPro" id="IPR011615">
    <property type="entry name" value="p53_DNA-bd"/>
</dbReference>
<feature type="region of interest" description="Disordered" evidence="23">
    <location>
        <begin position="114"/>
        <end position="172"/>
    </location>
</feature>
<dbReference type="PRINTS" id="PR00386">
    <property type="entry name" value="P53SUPPRESSR"/>
</dbReference>
<feature type="compositionally biased region" description="Basic and acidic residues" evidence="23">
    <location>
        <begin position="459"/>
        <end position="468"/>
    </location>
</feature>
<dbReference type="InterPro" id="IPR057064">
    <property type="entry name" value="P53_central_site"/>
</dbReference>
<evidence type="ECO:0000256" key="21">
    <source>
        <dbReference type="PIRSR" id="PIRSR602117-3"/>
    </source>
</evidence>
<feature type="compositionally biased region" description="Pro residues" evidence="23">
    <location>
        <begin position="148"/>
        <end position="160"/>
    </location>
</feature>
<dbReference type="SUPFAM" id="SSF47719">
    <property type="entry name" value="p53 tetramerization domain"/>
    <property type="match status" value="1"/>
</dbReference>
<evidence type="ECO:0000256" key="8">
    <source>
        <dbReference type="ARBA" id="ARBA00022590"/>
    </source>
</evidence>
<feature type="binding site" evidence="19">
    <location>
        <position position="249"/>
    </location>
    <ligand>
        <name>Zn(2+)</name>
        <dbReference type="ChEBI" id="CHEBI:29105"/>
    </ligand>
</feature>
<feature type="binding site" evidence="19">
    <location>
        <position position="315"/>
    </location>
    <ligand>
        <name>Zn(2+)</name>
        <dbReference type="ChEBI" id="CHEBI:29105"/>
    </ligand>
</feature>
<dbReference type="PANTHER" id="PTHR11447">
    <property type="entry name" value="CELLULAR TUMOR ANTIGEN P53"/>
    <property type="match status" value="1"/>
</dbReference>
<dbReference type="Bgee" id="ENSOANG00000050103">
    <property type="expression patterns" value="Expressed in fibroblast and 7 other cell types or tissues"/>
</dbReference>
<comment type="function">
    <text evidence="22">Multifunctional transcription factor that induces cell cycle arrest, DNA repair or apoptosis upon binding to its target DNA sequence. Acts as a tumor suppressor in many tumor types; induces growth arrest or apoptosis depending on the physiological circumstances and cell type. Negatively regulates cell division by controlling expression of a set of genes required for this process. One of the activated genes is an inhibitor of cyclin-dependent kinases. Apoptosis induction seems to be mediated either by stimulation of BAX and FAS antigen expression, or by repression of Bcl-2 expression.</text>
</comment>
<comment type="subunit">
    <text evidence="22">Binds DNA as a homotetramer.</text>
</comment>
<dbReference type="AlphaFoldDB" id="A0A6I8N9A8"/>
<dbReference type="GO" id="GO:0042981">
    <property type="term" value="P:regulation of apoptotic process"/>
    <property type="evidence" value="ECO:0000318"/>
    <property type="project" value="GO_Central"/>
</dbReference>
<feature type="cross-link" description="Glycyl lysine isopeptide (Lys-Gly) (interchain with G-Cter in ubiquitin)" evidence="21">
    <location>
        <position position="364"/>
    </location>
</feature>
<evidence type="ECO:0000256" key="18">
    <source>
        <dbReference type="ARBA" id="ARBA00023306"/>
    </source>
</evidence>
<feature type="region of interest" description="Disordered" evidence="23">
    <location>
        <begin position="423"/>
        <end position="468"/>
    </location>
</feature>
<evidence type="ECO:0000256" key="5">
    <source>
        <dbReference type="ARBA" id="ARBA00022490"/>
    </source>
</evidence>
<keyword evidence="17 22" id="KW-0539">Nucleus</keyword>
<evidence type="ECO:0000313" key="28">
    <source>
        <dbReference type="Proteomes" id="UP000002279"/>
    </source>
</evidence>
<dbReference type="Pfam" id="PF08563">
    <property type="entry name" value="P53_TAD"/>
    <property type="match status" value="1"/>
</dbReference>
<evidence type="ECO:0000256" key="1">
    <source>
        <dbReference type="ARBA" id="ARBA00004305"/>
    </source>
</evidence>
<evidence type="ECO:0000256" key="22">
    <source>
        <dbReference type="RuleBase" id="RU003304"/>
    </source>
</evidence>
<dbReference type="InterPro" id="IPR036674">
    <property type="entry name" value="p53_tetramer_sf"/>
</dbReference>
<keyword evidence="28" id="KW-1185">Reference proteome</keyword>
<evidence type="ECO:0000256" key="2">
    <source>
        <dbReference type="ARBA" id="ARBA00004322"/>
    </source>
</evidence>
<comment type="subcellular location">
    <subcellularLocation>
        <location evidence="22">Cytoplasm</location>
    </subcellularLocation>
    <subcellularLocation>
        <location evidence="22">Nucleus</location>
    </subcellularLocation>
    <subcellularLocation>
        <location evidence="1">Mitochondrion matrix</location>
    </subcellularLocation>
    <subcellularLocation>
        <location evidence="2">Nucleus</location>
        <location evidence="2">PML body</location>
    </subcellularLocation>
</comment>
<evidence type="ECO:0000256" key="10">
    <source>
        <dbReference type="ARBA" id="ARBA00022723"/>
    </source>
</evidence>
<dbReference type="Pfam" id="PF07710">
    <property type="entry name" value="P53_tetramer"/>
    <property type="match status" value="1"/>
</dbReference>
<evidence type="ECO:0000256" key="23">
    <source>
        <dbReference type="SAM" id="MobiDB-lite"/>
    </source>
</evidence>
<keyword evidence="6" id="KW-0678">Repressor</keyword>
<feature type="binding site" evidence="19">
    <location>
        <position position="311"/>
    </location>
    <ligand>
        <name>Zn(2+)</name>
        <dbReference type="ChEBI" id="CHEBI:29105"/>
    </ligand>
</feature>
<gene>
    <name evidence="27" type="primary">TP53</name>
</gene>
<feature type="compositionally biased region" description="Low complexity" evidence="23">
    <location>
        <begin position="114"/>
        <end position="125"/>
    </location>
</feature>
<dbReference type="GeneTree" id="ENSGT00950000183153"/>